<evidence type="ECO:0000256" key="7">
    <source>
        <dbReference type="ARBA" id="ARBA00023306"/>
    </source>
</evidence>
<evidence type="ECO:0000256" key="1">
    <source>
        <dbReference type="ARBA" id="ARBA00004906"/>
    </source>
</evidence>
<dbReference type="InterPro" id="IPR059120">
    <property type="entry name" value="Cullin-like_AB"/>
</dbReference>
<dbReference type="EMBL" id="JAEPQZ010000005">
    <property type="protein sequence ID" value="KAG2180824.1"/>
    <property type="molecule type" value="Genomic_DNA"/>
</dbReference>
<dbReference type="InterPro" id="IPR001373">
    <property type="entry name" value="Cullin_N"/>
</dbReference>
<evidence type="ECO:0000256" key="3">
    <source>
        <dbReference type="ARBA" id="ARBA00022499"/>
    </source>
</evidence>
<sequence length="743" mass="86028">NSDGSFQFRHNWPSGTAWYGTKLLNLLRNKYTTFVLTNNKLIQFVIGASLMGSDLYNNLIKYLEGHLAAIRAESDQYMDESLLHYYTKQWKKYTAASGYVHHVFSYLNRHWVKREIEEGRKNDVFEVYTLALVSWKKHMFKYVHHNVNEAVLKLIERQRNGEYIETSLIKSIVESFVSLGLDDNDASKLNLEVYKNWFETPFVEATEVYYKTESEKFISENSVPDYMKKAENRLAEEEARVQMYLHPTTNQPLISKCETVLVKNHAEVIWEEFQNLLNYDKQEDLHRMYSLLARIPDGLNPLRSRFELHVKKAGLSAIEKIAEQEGDTIEPKTYVDALLEVHKKYNELVQTAFSGEAGFVASLDKACREFVNRNQVCKTSTSKSPELLARFCDSLLKKSSKNPEENELEDVLNGTMTVFKYVEDKDVFQKFYSKMLAKRLVNFASASDDAEASMISKLKEACGYEYTSKLQRMFTDMSLSKELNDNFKERMQQGHDPSELNDFSILVLSAGSWPLSAPSTAFNIPEDVVKTYDRFQKFYQSKHSGRKLNWLFQLSRAELKANCFKASKAGYTLQVSAYQMGILLQYNNADSYTFEELRDSTNLSPEAITPALGILVKAKILMLANGEKVGDAGSRYNLNLDFKSKKIRINLNLQMKTEQKVESEETHRNIEEDRKLLMQAAIVRIMKTRKAMKHVTLMDEVITQLQSRFKPRIQEIKKCIDILLEKEYIERVEGQKDMFSYVA</sequence>
<dbReference type="PANTHER" id="PTHR11932">
    <property type="entry name" value="CULLIN"/>
    <property type="match status" value="1"/>
</dbReference>
<keyword evidence="3" id="KW-1017">Isopeptide bond</keyword>
<dbReference type="OrthoDB" id="27073at2759"/>
<dbReference type="GO" id="GO:0006511">
    <property type="term" value="P:ubiquitin-dependent protein catabolic process"/>
    <property type="evidence" value="ECO:0007669"/>
    <property type="project" value="InterPro"/>
</dbReference>
<dbReference type="FunFam" id="3.30.230.130:FF:000003">
    <property type="entry name" value="Cullin 2"/>
    <property type="match status" value="1"/>
</dbReference>
<dbReference type="InterPro" id="IPR045093">
    <property type="entry name" value="Cullin"/>
</dbReference>
<dbReference type="SUPFAM" id="SSF75632">
    <property type="entry name" value="Cullin homology domain"/>
    <property type="match status" value="1"/>
</dbReference>
<keyword evidence="7" id="KW-0131">Cell cycle</keyword>
<dbReference type="InterPro" id="IPR016157">
    <property type="entry name" value="Cullin_CS"/>
</dbReference>
<dbReference type="SMART" id="SM00182">
    <property type="entry name" value="CULLIN"/>
    <property type="match status" value="1"/>
</dbReference>
<dbReference type="InterPro" id="IPR016158">
    <property type="entry name" value="Cullin_homology"/>
</dbReference>
<dbReference type="GO" id="GO:0051301">
    <property type="term" value="P:cell division"/>
    <property type="evidence" value="ECO:0007669"/>
    <property type="project" value="UniProtKB-KW"/>
</dbReference>
<dbReference type="Proteomes" id="UP000654370">
    <property type="component" value="Unassembled WGS sequence"/>
</dbReference>
<dbReference type="InterPro" id="IPR016159">
    <property type="entry name" value="Cullin_repeat-like_dom_sf"/>
</dbReference>
<proteinExistence type="inferred from homology"/>
<dbReference type="PROSITE" id="PS50069">
    <property type="entry name" value="CULLIN_2"/>
    <property type="match status" value="1"/>
</dbReference>
<evidence type="ECO:0000259" key="10">
    <source>
        <dbReference type="PROSITE" id="PS50069"/>
    </source>
</evidence>
<reference evidence="11" key="1">
    <citation type="submission" date="2020-12" db="EMBL/GenBank/DDBJ databases">
        <title>Metabolic potential, ecology and presence of endohyphal bacteria is reflected in genomic diversity of Mucoromycotina.</title>
        <authorList>
            <person name="Muszewska A."/>
            <person name="Okrasinska A."/>
            <person name="Steczkiewicz K."/>
            <person name="Drgas O."/>
            <person name="Orlowska M."/>
            <person name="Perlinska-Lenart U."/>
            <person name="Aleksandrzak-Piekarczyk T."/>
            <person name="Szatraj K."/>
            <person name="Zielenkiewicz U."/>
            <person name="Pilsyk S."/>
            <person name="Malc E."/>
            <person name="Mieczkowski P."/>
            <person name="Kruszewska J.S."/>
            <person name="Biernat P."/>
            <person name="Pawlowska J."/>
        </authorList>
    </citation>
    <scope>NUCLEOTIDE SEQUENCE</scope>
    <source>
        <strain evidence="11">WA0000067209</strain>
    </source>
</reference>
<feature type="non-terminal residue" evidence="11">
    <location>
        <position position="1"/>
    </location>
</feature>
<name>A0A8H7PUJ1_MORIS</name>
<dbReference type="Gene3D" id="1.20.1310.10">
    <property type="entry name" value="Cullin Repeats"/>
    <property type="match status" value="4"/>
</dbReference>
<dbReference type="InterPro" id="IPR036390">
    <property type="entry name" value="WH_DNA-bd_sf"/>
</dbReference>
<comment type="caution">
    <text evidence="11">The sequence shown here is derived from an EMBL/GenBank/DDBJ whole genome shotgun (WGS) entry which is preliminary data.</text>
</comment>
<dbReference type="FunFam" id="1.20.1310.10:FF:000007">
    <property type="entry name" value="Cullin 1"/>
    <property type="match status" value="1"/>
</dbReference>
<organism evidence="11 12">
    <name type="scientific">Mortierella isabellina</name>
    <name type="common">Filamentous fungus</name>
    <name type="synonym">Umbelopsis isabellina</name>
    <dbReference type="NCBI Taxonomy" id="91625"/>
    <lineage>
        <taxon>Eukaryota</taxon>
        <taxon>Fungi</taxon>
        <taxon>Fungi incertae sedis</taxon>
        <taxon>Mucoromycota</taxon>
        <taxon>Mucoromycotina</taxon>
        <taxon>Umbelopsidomycetes</taxon>
        <taxon>Umbelopsidales</taxon>
        <taxon>Umbelopsidaceae</taxon>
        <taxon>Umbelopsis</taxon>
    </lineage>
</organism>
<comment type="similarity">
    <text evidence="2 8 9">Belongs to the cullin family.</text>
</comment>
<dbReference type="GO" id="GO:0019005">
    <property type="term" value="C:SCF ubiquitin ligase complex"/>
    <property type="evidence" value="ECO:0007669"/>
    <property type="project" value="UniProtKB-ARBA"/>
</dbReference>
<dbReference type="Pfam" id="PF26557">
    <property type="entry name" value="Cullin_AB"/>
    <property type="match status" value="1"/>
</dbReference>
<evidence type="ECO:0000313" key="12">
    <source>
        <dbReference type="Proteomes" id="UP000654370"/>
    </source>
</evidence>
<dbReference type="AlphaFoldDB" id="A0A8H7PUJ1"/>
<dbReference type="InterPro" id="IPR019559">
    <property type="entry name" value="Cullin_neddylation_domain"/>
</dbReference>
<dbReference type="GO" id="GO:0031625">
    <property type="term" value="F:ubiquitin protein ligase binding"/>
    <property type="evidence" value="ECO:0007669"/>
    <property type="project" value="InterPro"/>
</dbReference>
<dbReference type="SUPFAM" id="SSF74788">
    <property type="entry name" value="Cullin repeat-like"/>
    <property type="match status" value="1"/>
</dbReference>
<dbReference type="Gene3D" id="3.30.230.130">
    <property type="entry name" value="Cullin, Chain C, Domain 2"/>
    <property type="match status" value="1"/>
</dbReference>
<dbReference type="FunFam" id="1.10.10.10:FF:000161">
    <property type="entry name" value="Cullin 1"/>
    <property type="match status" value="1"/>
</dbReference>
<keyword evidence="12" id="KW-1185">Reference proteome</keyword>
<feature type="domain" description="Cullin family profile" evidence="10">
    <location>
        <begin position="383"/>
        <end position="616"/>
    </location>
</feature>
<evidence type="ECO:0000256" key="8">
    <source>
        <dbReference type="PROSITE-ProRule" id="PRU00330"/>
    </source>
</evidence>
<keyword evidence="6" id="KW-0832">Ubl conjugation</keyword>
<dbReference type="Gene3D" id="1.10.10.10">
    <property type="entry name" value="Winged helix-like DNA-binding domain superfamily/Winged helix DNA-binding domain"/>
    <property type="match status" value="1"/>
</dbReference>
<keyword evidence="5" id="KW-0833">Ubl conjugation pathway</keyword>
<gene>
    <name evidence="11" type="ORF">INT43_008403</name>
</gene>
<evidence type="ECO:0000256" key="4">
    <source>
        <dbReference type="ARBA" id="ARBA00022618"/>
    </source>
</evidence>
<dbReference type="Pfam" id="PF10557">
    <property type="entry name" value="Cullin_Nedd8"/>
    <property type="match status" value="1"/>
</dbReference>
<dbReference type="PROSITE" id="PS01256">
    <property type="entry name" value="CULLIN_1"/>
    <property type="match status" value="1"/>
</dbReference>
<evidence type="ECO:0000256" key="2">
    <source>
        <dbReference type="ARBA" id="ARBA00006019"/>
    </source>
</evidence>
<dbReference type="InterPro" id="IPR036317">
    <property type="entry name" value="Cullin_homology_sf"/>
</dbReference>
<protein>
    <recommendedName>
        <fullName evidence="10">Cullin family profile domain-containing protein</fullName>
    </recommendedName>
</protein>
<dbReference type="GO" id="GO:0000209">
    <property type="term" value="P:protein polyubiquitination"/>
    <property type="evidence" value="ECO:0007669"/>
    <property type="project" value="UniProtKB-ARBA"/>
</dbReference>
<keyword evidence="4" id="KW-0132">Cell division</keyword>
<evidence type="ECO:0000256" key="5">
    <source>
        <dbReference type="ARBA" id="ARBA00022786"/>
    </source>
</evidence>
<dbReference type="InterPro" id="IPR036388">
    <property type="entry name" value="WH-like_DNA-bd_sf"/>
</dbReference>
<dbReference type="FunFam" id="1.20.1310.10:FF:000026">
    <property type="entry name" value="Cullin 1"/>
    <property type="match status" value="1"/>
</dbReference>
<dbReference type="FunFam" id="1.20.1310.10:FF:000011">
    <property type="entry name" value="Cullin 1"/>
    <property type="match status" value="1"/>
</dbReference>
<dbReference type="SMART" id="SM00884">
    <property type="entry name" value="Cullin_Nedd8"/>
    <property type="match status" value="1"/>
</dbReference>
<evidence type="ECO:0000313" key="11">
    <source>
        <dbReference type="EMBL" id="KAG2180824.1"/>
    </source>
</evidence>
<dbReference type="Pfam" id="PF00888">
    <property type="entry name" value="Cullin"/>
    <property type="match status" value="1"/>
</dbReference>
<evidence type="ECO:0000256" key="9">
    <source>
        <dbReference type="RuleBase" id="RU003829"/>
    </source>
</evidence>
<accession>A0A8H7PUJ1</accession>
<dbReference type="SUPFAM" id="SSF46785">
    <property type="entry name" value="Winged helix' DNA-binding domain"/>
    <property type="match status" value="1"/>
</dbReference>
<comment type="pathway">
    <text evidence="1">Protein modification; protein ubiquitination.</text>
</comment>
<dbReference type="FunFam" id="1.10.10.10:FF:000014">
    <property type="entry name" value="Cullin 1"/>
    <property type="match status" value="1"/>
</dbReference>
<evidence type="ECO:0000256" key="6">
    <source>
        <dbReference type="ARBA" id="ARBA00022843"/>
    </source>
</evidence>